<dbReference type="PROSITE" id="PS00165">
    <property type="entry name" value="DEHYDRATASE_SER_THR"/>
    <property type="match status" value="1"/>
</dbReference>
<reference evidence="13 16" key="2">
    <citation type="submission" date="2020-04" db="EMBL/GenBank/DDBJ databases">
        <authorList>
            <person name="Hitch T.C.A."/>
            <person name="Wylensek D."/>
            <person name="Clavel T."/>
        </authorList>
    </citation>
    <scope>NUCLEOTIDE SEQUENCE [LARGE SCALE GENOMIC DNA]</scope>
    <source>
        <strain evidence="13 16">COR2-253-APC-1A</strain>
    </source>
</reference>
<dbReference type="InterPro" id="IPR000634">
    <property type="entry name" value="Ser/Thr_deHydtase_PyrdxlP-BS"/>
</dbReference>
<dbReference type="RefSeq" id="WP_116883442.1">
    <property type="nucleotide sequence ID" value="NZ_CABMMC010000050.1"/>
</dbReference>
<comment type="pathway">
    <text evidence="2">Amino-acid biosynthesis; L-threonine biosynthesis; L-threonine from L-aspartate: step 5/5.</text>
</comment>
<keyword evidence="15" id="KW-1185">Reference proteome</keyword>
<keyword evidence="7" id="KW-0791">Threonine biosynthesis</keyword>
<proteinExistence type="inferred from homology"/>
<dbReference type="NCBIfam" id="TIGR00260">
    <property type="entry name" value="thrC"/>
    <property type="match status" value="1"/>
</dbReference>
<feature type="modified residue" description="N6-(pyridoxal phosphate)lysine" evidence="11">
    <location>
        <position position="119"/>
    </location>
</feature>
<dbReference type="GeneID" id="78294749"/>
<dbReference type="EC" id="4.2.3.1" evidence="4 10"/>
<evidence type="ECO:0000313" key="13">
    <source>
        <dbReference type="EMBL" id="NMD85048.1"/>
    </source>
</evidence>
<dbReference type="OrthoDB" id="9778118at2"/>
<dbReference type="InterPro" id="IPR050214">
    <property type="entry name" value="Cys_Synth/Cystath_Beta-Synth"/>
</dbReference>
<dbReference type="InterPro" id="IPR036052">
    <property type="entry name" value="TrpB-like_PALP_sf"/>
</dbReference>
<dbReference type="Pfam" id="PF00291">
    <property type="entry name" value="PALP"/>
    <property type="match status" value="1"/>
</dbReference>
<dbReference type="GO" id="GO:0004795">
    <property type="term" value="F:threonine synthase activity"/>
    <property type="evidence" value="ECO:0007669"/>
    <property type="project" value="UniProtKB-UniRule"/>
</dbReference>
<evidence type="ECO:0000256" key="3">
    <source>
        <dbReference type="ARBA" id="ARBA00005517"/>
    </source>
</evidence>
<evidence type="ECO:0000313" key="15">
    <source>
        <dbReference type="Proteomes" id="UP000245959"/>
    </source>
</evidence>
<feature type="domain" description="Tryptophan synthase beta chain-like PALP" evidence="12">
    <location>
        <begin position="81"/>
        <end position="383"/>
    </location>
</feature>
<protein>
    <recommendedName>
        <fullName evidence="5 10">Threonine synthase</fullName>
        <ecNumber evidence="4 10">4.2.3.1</ecNumber>
    </recommendedName>
</protein>
<evidence type="ECO:0000256" key="5">
    <source>
        <dbReference type="ARBA" id="ARBA00018679"/>
    </source>
</evidence>
<keyword evidence="6" id="KW-0028">Amino-acid biosynthesis</keyword>
<dbReference type="Proteomes" id="UP000576225">
    <property type="component" value="Unassembled WGS sequence"/>
</dbReference>
<comment type="catalytic activity">
    <reaction evidence="9">
        <text>O-phospho-L-homoserine + H2O = L-threonine + phosphate</text>
        <dbReference type="Rhea" id="RHEA:10840"/>
        <dbReference type="ChEBI" id="CHEBI:15377"/>
        <dbReference type="ChEBI" id="CHEBI:43474"/>
        <dbReference type="ChEBI" id="CHEBI:57590"/>
        <dbReference type="ChEBI" id="CHEBI:57926"/>
        <dbReference type="EC" id="4.2.3.1"/>
    </reaction>
</comment>
<evidence type="ECO:0000256" key="9">
    <source>
        <dbReference type="ARBA" id="ARBA00049144"/>
    </source>
</evidence>
<keyword evidence="13" id="KW-0456">Lyase</keyword>
<comment type="caution">
    <text evidence="14">The sequence shown here is derived from an EMBL/GenBank/DDBJ whole genome shotgun (WGS) entry which is preliminary data.</text>
</comment>
<dbReference type="SUPFAM" id="SSF53686">
    <property type="entry name" value="Tryptophan synthase beta subunit-like PLP-dependent enzymes"/>
    <property type="match status" value="1"/>
</dbReference>
<dbReference type="GO" id="GO:0009088">
    <property type="term" value="P:threonine biosynthetic process"/>
    <property type="evidence" value="ECO:0007669"/>
    <property type="project" value="UniProtKB-UniRule"/>
</dbReference>
<dbReference type="CDD" id="cd01563">
    <property type="entry name" value="Thr-synth_1"/>
    <property type="match status" value="1"/>
</dbReference>
<name>A0A2U1B4E5_9BACT</name>
<dbReference type="EMBL" id="JABAEW010000001">
    <property type="protein sequence ID" value="NMD85048.1"/>
    <property type="molecule type" value="Genomic_DNA"/>
</dbReference>
<evidence type="ECO:0000313" key="16">
    <source>
        <dbReference type="Proteomes" id="UP000576225"/>
    </source>
</evidence>
<organism evidence="14 15">
    <name type="scientific">Victivallis vadensis</name>
    <dbReference type="NCBI Taxonomy" id="172901"/>
    <lineage>
        <taxon>Bacteria</taxon>
        <taxon>Pseudomonadati</taxon>
        <taxon>Lentisphaerota</taxon>
        <taxon>Lentisphaeria</taxon>
        <taxon>Victivallales</taxon>
        <taxon>Victivallaceae</taxon>
        <taxon>Victivallis</taxon>
    </lineage>
</organism>
<accession>A0A2U1B4E5</accession>
<dbReference type="PANTHER" id="PTHR10314">
    <property type="entry name" value="CYSTATHIONINE BETA-SYNTHASE"/>
    <property type="match status" value="1"/>
</dbReference>
<dbReference type="InterPro" id="IPR001926">
    <property type="entry name" value="TrpB-like_PALP"/>
</dbReference>
<sequence>MKKLEAHLECVRCHKTYDLSKVRYNCDCGGILDLVRDLSEVDGGELKALWDSRWGLKRGATSSGVWRYKELIFDLPDDQIVTRQEGNTRLYDAGKAGVYAGLRHFQLKHEGENPTGSFKDRGMTCGTTAARFYGAKTVACASTGNTSASMASYAAVSGLSSVIFIPEGKIAYGKLAQALAFGGKTLQIRGNFDDAMALVQQVCHELNIYLLNSINPFRIEGQKAIGFEVLQQLDWQVPDWFVIPGGNLGNNTALSKGMKELYDLGIIDKIPRIAVIQAAGSAPLYKMWKNHTPYEAVKNPETIATAIKIGNPVSWEKSLRGLEWCNGVVESVTEQEIMDAKAMVDAAGIGAEPASCCSVAGAKKLVDAGVIDPEAHVVGILTGNVLKDPDAVIGYHKDELFDHYGIRGTYANKPQVIDATVDAVKAALGR</sequence>
<dbReference type="UniPathway" id="UPA00050">
    <property type="reaction ID" value="UER00065"/>
</dbReference>
<evidence type="ECO:0000256" key="2">
    <source>
        <dbReference type="ARBA" id="ARBA00004979"/>
    </source>
</evidence>
<comment type="similarity">
    <text evidence="3">Belongs to the threonine synthase family.</text>
</comment>
<evidence type="ECO:0000256" key="6">
    <source>
        <dbReference type="ARBA" id="ARBA00022605"/>
    </source>
</evidence>
<dbReference type="AlphaFoldDB" id="A0A2U1B4E5"/>
<evidence type="ECO:0000256" key="4">
    <source>
        <dbReference type="ARBA" id="ARBA00013028"/>
    </source>
</evidence>
<dbReference type="GO" id="GO:0030170">
    <property type="term" value="F:pyridoxal phosphate binding"/>
    <property type="evidence" value="ECO:0007669"/>
    <property type="project" value="InterPro"/>
</dbReference>
<dbReference type="FunFam" id="3.40.50.1100:FF:000013">
    <property type="entry name" value="Threonine synthase"/>
    <property type="match status" value="1"/>
</dbReference>
<dbReference type="Gene3D" id="3.40.50.1100">
    <property type="match status" value="2"/>
</dbReference>
<evidence type="ECO:0000256" key="10">
    <source>
        <dbReference type="NCBIfam" id="TIGR00260"/>
    </source>
</evidence>
<gene>
    <name evidence="14" type="ORF">C8D82_10867</name>
    <name evidence="13" type="ORF">HF882_00470</name>
</gene>
<keyword evidence="8 11" id="KW-0663">Pyridoxal phosphate</keyword>
<dbReference type="Proteomes" id="UP000245959">
    <property type="component" value="Unassembled WGS sequence"/>
</dbReference>
<reference evidence="14 15" key="1">
    <citation type="submission" date="2018-04" db="EMBL/GenBank/DDBJ databases">
        <title>Genomic Encyclopedia of Type Strains, Phase IV (KMG-IV): sequencing the most valuable type-strain genomes for metagenomic binning, comparative biology and taxonomic classification.</title>
        <authorList>
            <person name="Goeker M."/>
        </authorList>
    </citation>
    <scope>NUCLEOTIDE SEQUENCE [LARGE SCALE GENOMIC DNA]</scope>
    <source>
        <strain evidence="14 15">DSM 14823</strain>
    </source>
</reference>
<dbReference type="EMBL" id="QEKH01000008">
    <property type="protein sequence ID" value="PVY43540.1"/>
    <property type="molecule type" value="Genomic_DNA"/>
</dbReference>
<evidence type="ECO:0000256" key="7">
    <source>
        <dbReference type="ARBA" id="ARBA00022697"/>
    </source>
</evidence>
<evidence type="ECO:0000313" key="14">
    <source>
        <dbReference type="EMBL" id="PVY43540.1"/>
    </source>
</evidence>
<evidence type="ECO:0000256" key="8">
    <source>
        <dbReference type="ARBA" id="ARBA00022898"/>
    </source>
</evidence>
<comment type="cofactor">
    <cofactor evidence="1 11">
        <name>pyridoxal 5'-phosphate</name>
        <dbReference type="ChEBI" id="CHEBI:597326"/>
    </cofactor>
</comment>
<evidence type="ECO:0000259" key="12">
    <source>
        <dbReference type="Pfam" id="PF00291"/>
    </source>
</evidence>
<evidence type="ECO:0000256" key="11">
    <source>
        <dbReference type="PIRSR" id="PIRSR604450-51"/>
    </source>
</evidence>
<evidence type="ECO:0000256" key="1">
    <source>
        <dbReference type="ARBA" id="ARBA00001933"/>
    </source>
</evidence>
<dbReference type="InterPro" id="IPR004450">
    <property type="entry name" value="Thr_synthase-like"/>
</dbReference>